<keyword evidence="3" id="KW-1185">Reference proteome</keyword>
<protein>
    <recommendedName>
        <fullName evidence="1">Integrase catalytic domain-containing protein</fullName>
    </recommendedName>
</protein>
<dbReference type="PANTHER" id="PTHR42648">
    <property type="entry name" value="TRANSPOSASE, PUTATIVE-RELATED"/>
    <property type="match status" value="1"/>
</dbReference>
<sequence>MEVLGFKKIEFSLNQEQGNGSKEVAKMKTSGEEANQEKGIDATLERDANDNKVLLCLCPGIESRHLGLLSPPFAAVYCQKVLCELRHKTPKVSGSDVRRPGGSSPPFCSLALFLPIPTFKSLVGSWKWPLPVPFLKVRLSPFREPQLSQQKNSTRKIIEPGQVQLSCGFWDSDIWGPSQVTSFGFNYFVTFIDEYSRCTWVYLMKERFELLSILMFFSREVENQFGKIIKILRSDNAK</sequence>
<dbReference type="GO" id="GO:0003676">
    <property type="term" value="F:nucleic acid binding"/>
    <property type="evidence" value="ECO:0007669"/>
    <property type="project" value="InterPro"/>
</dbReference>
<proteinExistence type="predicted"/>
<comment type="caution">
    <text evidence="2">The sequence shown here is derived from an EMBL/GenBank/DDBJ whole genome shotgun (WGS) entry which is preliminary data.</text>
</comment>
<evidence type="ECO:0000313" key="2">
    <source>
        <dbReference type="EMBL" id="RDX80984.1"/>
    </source>
</evidence>
<dbReference type="OrthoDB" id="1749397at2759"/>
<dbReference type="GO" id="GO:0015074">
    <property type="term" value="P:DNA integration"/>
    <property type="evidence" value="ECO:0007669"/>
    <property type="project" value="InterPro"/>
</dbReference>
<accession>A0A371FRM2</accession>
<organism evidence="2 3">
    <name type="scientific">Mucuna pruriens</name>
    <name type="common">Velvet bean</name>
    <name type="synonym">Dolichos pruriens</name>
    <dbReference type="NCBI Taxonomy" id="157652"/>
    <lineage>
        <taxon>Eukaryota</taxon>
        <taxon>Viridiplantae</taxon>
        <taxon>Streptophyta</taxon>
        <taxon>Embryophyta</taxon>
        <taxon>Tracheophyta</taxon>
        <taxon>Spermatophyta</taxon>
        <taxon>Magnoliopsida</taxon>
        <taxon>eudicotyledons</taxon>
        <taxon>Gunneridae</taxon>
        <taxon>Pentapetalae</taxon>
        <taxon>rosids</taxon>
        <taxon>fabids</taxon>
        <taxon>Fabales</taxon>
        <taxon>Fabaceae</taxon>
        <taxon>Papilionoideae</taxon>
        <taxon>50 kb inversion clade</taxon>
        <taxon>NPAAA clade</taxon>
        <taxon>indigoferoid/millettioid clade</taxon>
        <taxon>Phaseoleae</taxon>
        <taxon>Mucuna</taxon>
    </lineage>
</organism>
<evidence type="ECO:0000313" key="3">
    <source>
        <dbReference type="Proteomes" id="UP000257109"/>
    </source>
</evidence>
<dbReference type="InterPro" id="IPR036397">
    <property type="entry name" value="RNaseH_sf"/>
</dbReference>
<dbReference type="InterPro" id="IPR039537">
    <property type="entry name" value="Retrotran_Ty1/copia-like"/>
</dbReference>
<dbReference type="STRING" id="157652.A0A371FRM2"/>
<dbReference type="Proteomes" id="UP000257109">
    <property type="component" value="Unassembled WGS sequence"/>
</dbReference>
<evidence type="ECO:0000259" key="1">
    <source>
        <dbReference type="PROSITE" id="PS50994"/>
    </source>
</evidence>
<gene>
    <name evidence="2" type="ORF">CR513_38394</name>
</gene>
<feature type="non-terminal residue" evidence="2">
    <location>
        <position position="1"/>
    </location>
</feature>
<dbReference type="AlphaFoldDB" id="A0A371FRM2"/>
<name>A0A371FRM2_MUCPR</name>
<reference evidence="2" key="1">
    <citation type="submission" date="2018-05" db="EMBL/GenBank/DDBJ databases">
        <title>Draft genome of Mucuna pruriens seed.</title>
        <authorList>
            <person name="Nnadi N.E."/>
            <person name="Vos R."/>
            <person name="Hasami M.H."/>
            <person name="Devisetty U.K."/>
            <person name="Aguiy J.C."/>
        </authorList>
    </citation>
    <scope>NUCLEOTIDE SEQUENCE [LARGE SCALE GENOMIC DNA]</scope>
    <source>
        <strain evidence="2">JCA_2017</strain>
    </source>
</reference>
<dbReference type="PANTHER" id="PTHR42648:SF28">
    <property type="entry name" value="TRANSPOSON-ENCODED PROTEIN WITH RIBONUCLEASE H-LIKE AND RETROVIRUS ZINC FINGER-LIKE DOMAINS"/>
    <property type="match status" value="1"/>
</dbReference>
<dbReference type="PROSITE" id="PS50994">
    <property type="entry name" value="INTEGRASE"/>
    <property type="match status" value="1"/>
</dbReference>
<dbReference type="Gene3D" id="3.30.420.10">
    <property type="entry name" value="Ribonuclease H-like superfamily/Ribonuclease H"/>
    <property type="match status" value="1"/>
</dbReference>
<dbReference type="InterPro" id="IPR001584">
    <property type="entry name" value="Integrase_cat-core"/>
</dbReference>
<dbReference type="SUPFAM" id="SSF53098">
    <property type="entry name" value="Ribonuclease H-like"/>
    <property type="match status" value="1"/>
</dbReference>
<dbReference type="InterPro" id="IPR012337">
    <property type="entry name" value="RNaseH-like_sf"/>
</dbReference>
<dbReference type="EMBL" id="QJKJ01008046">
    <property type="protein sequence ID" value="RDX80984.1"/>
    <property type="molecule type" value="Genomic_DNA"/>
</dbReference>
<feature type="domain" description="Integrase catalytic" evidence="1">
    <location>
        <begin position="156"/>
        <end position="238"/>
    </location>
</feature>